<gene>
    <name evidence="8" type="primary">nhaA_2</name>
    <name evidence="6" type="synonym">nhaA</name>
    <name evidence="8" type="ORF">GCM10023185_20070</name>
</gene>
<dbReference type="NCBIfam" id="TIGR00773">
    <property type="entry name" value="NhaA"/>
    <property type="match status" value="1"/>
</dbReference>
<sequence>MLIPLVKPLIRPFGEFFRKEAAAGITLMFSAALALVLANISWGPAQYFPAVWDTHLRVAFNSVVLDHSLLHWINDGLMAVFFLIVGLEIKREVLEGELSSLRQAALPIAGAVGGMLLPALVFTLFNRGAPTAAGWGIPMATDIAFALAVLQLLGPRAPLGLKVFLTALAIVDDLGAVLVIAGFYTKELHLNYLYLALGTWALLLALNGLRVRSLWAYLPLGLVLWFFMLESGIHATLAGVMLAVAIPFRIPYSRPELLLLIDERLGLLRDELQELEADPRTISEELESLHTSSSSPAQRLEDQLHSVVAFGIIPLFAFANTSLVINPEALQGLFSPLGLGIIVGLMVGKPLGVGGMAWLTVRLGWATLPPGVSWRHIWGAGILAGIGFTMSIFITLLALGEQTLGTDVAKLAILSASVSSGLLGYALLRSMPAPPPLLRSKRDDAVPAEPGAGVQPVPVRTPPGA</sequence>
<feature type="transmembrane region" description="Helical" evidence="6">
    <location>
        <begin position="191"/>
        <end position="209"/>
    </location>
</feature>
<dbReference type="InterPro" id="IPR023171">
    <property type="entry name" value="Na/H_antiporter_dom_sf"/>
</dbReference>
<dbReference type="Proteomes" id="UP001501153">
    <property type="component" value="Unassembled WGS sequence"/>
</dbReference>
<keyword evidence="6" id="KW-0739">Sodium transport</keyword>
<accession>A0ABP8ID32</accession>
<keyword evidence="6" id="KW-0050">Antiport</keyword>
<feature type="transmembrane region" description="Helical" evidence="6">
    <location>
        <begin position="69"/>
        <end position="87"/>
    </location>
</feature>
<feature type="transmembrane region" description="Helical" evidence="6">
    <location>
        <begin position="21"/>
        <end position="42"/>
    </location>
</feature>
<keyword evidence="9" id="KW-1185">Reference proteome</keyword>
<dbReference type="Gene3D" id="1.20.1530.10">
    <property type="entry name" value="Na+/H+ antiporter like domain"/>
    <property type="match status" value="1"/>
</dbReference>
<comment type="subcellular location">
    <subcellularLocation>
        <location evidence="1">Cell inner membrane</location>
        <topology evidence="1">Multi-pass membrane protein</topology>
    </subcellularLocation>
    <subcellularLocation>
        <location evidence="6">Cell membrane</location>
        <topology evidence="6">Multi-pass membrane protein</topology>
    </subcellularLocation>
</comment>
<evidence type="ECO:0000256" key="3">
    <source>
        <dbReference type="ARBA" id="ARBA00022692"/>
    </source>
</evidence>
<organism evidence="8 9">
    <name type="scientific">Hymenobacter saemangeumensis</name>
    <dbReference type="NCBI Taxonomy" id="1084522"/>
    <lineage>
        <taxon>Bacteria</taxon>
        <taxon>Pseudomonadati</taxon>
        <taxon>Bacteroidota</taxon>
        <taxon>Cytophagia</taxon>
        <taxon>Cytophagales</taxon>
        <taxon>Hymenobacteraceae</taxon>
        <taxon>Hymenobacter</taxon>
    </lineage>
</organism>
<feature type="transmembrane region" description="Helical" evidence="6">
    <location>
        <begin position="108"/>
        <end position="126"/>
    </location>
</feature>
<evidence type="ECO:0000313" key="8">
    <source>
        <dbReference type="EMBL" id="GAA4356354.1"/>
    </source>
</evidence>
<evidence type="ECO:0000256" key="7">
    <source>
        <dbReference type="SAM" id="MobiDB-lite"/>
    </source>
</evidence>
<evidence type="ECO:0000256" key="4">
    <source>
        <dbReference type="ARBA" id="ARBA00022989"/>
    </source>
</evidence>
<dbReference type="Pfam" id="PF06965">
    <property type="entry name" value="Na_H_antiport_1"/>
    <property type="match status" value="1"/>
</dbReference>
<feature type="transmembrane region" description="Helical" evidence="6">
    <location>
        <begin position="411"/>
        <end position="428"/>
    </location>
</feature>
<keyword evidence="3 6" id="KW-0812">Transmembrane</keyword>
<feature type="transmembrane region" description="Helical" evidence="6">
    <location>
        <begin position="165"/>
        <end position="185"/>
    </location>
</feature>
<comment type="function">
    <text evidence="6">Na(+)/H(+) antiporter that extrudes sodium in exchange for external protons.</text>
</comment>
<comment type="catalytic activity">
    <reaction evidence="6">
        <text>Na(+)(in) + 2 H(+)(out) = Na(+)(out) + 2 H(+)(in)</text>
        <dbReference type="Rhea" id="RHEA:29251"/>
        <dbReference type="ChEBI" id="CHEBI:15378"/>
        <dbReference type="ChEBI" id="CHEBI:29101"/>
    </reaction>
</comment>
<dbReference type="HAMAP" id="MF_01844">
    <property type="entry name" value="NhaA"/>
    <property type="match status" value="1"/>
</dbReference>
<evidence type="ECO:0000256" key="1">
    <source>
        <dbReference type="ARBA" id="ARBA00004429"/>
    </source>
</evidence>
<feature type="transmembrane region" description="Helical" evidence="6">
    <location>
        <begin position="132"/>
        <end position="153"/>
    </location>
</feature>
<evidence type="ECO:0000313" key="9">
    <source>
        <dbReference type="Proteomes" id="UP001501153"/>
    </source>
</evidence>
<keyword evidence="4 6" id="KW-1133">Transmembrane helix</keyword>
<keyword evidence="6" id="KW-0915">Sodium</keyword>
<comment type="similarity">
    <text evidence="6">Belongs to the NhaA Na(+)/H(+) (TC 2.A.33) antiporter family.</text>
</comment>
<feature type="transmembrane region" description="Helical" evidence="6">
    <location>
        <begin position="304"/>
        <end position="325"/>
    </location>
</feature>
<evidence type="ECO:0000256" key="6">
    <source>
        <dbReference type="HAMAP-Rule" id="MF_01844"/>
    </source>
</evidence>
<feature type="region of interest" description="Disordered" evidence="7">
    <location>
        <begin position="438"/>
        <end position="465"/>
    </location>
</feature>
<feature type="transmembrane region" description="Helical" evidence="6">
    <location>
        <begin position="221"/>
        <end position="248"/>
    </location>
</feature>
<dbReference type="EMBL" id="BAABGZ010000020">
    <property type="protein sequence ID" value="GAA4356354.1"/>
    <property type="molecule type" value="Genomic_DNA"/>
</dbReference>
<evidence type="ECO:0000256" key="2">
    <source>
        <dbReference type="ARBA" id="ARBA00022475"/>
    </source>
</evidence>
<feature type="transmembrane region" description="Helical" evidence="6">
    <location>
        <begin position="377"/>
        <end position="399"/>
    </location>
</feature>
<dbReference type="PANTHER" id="PTHR30341:SF0">
    <property type="entry name" value="NA(+)_H(+) ANTIPORTER NHAA"/>
    <property type="match status" value="1"/>
</dbReference>
<keyword evidence="2 6" id="KW-1003">Cell membrane</keyword>
<protein>
    <recommendedName>
        <fullName evidence="6">Na(+)/H(+) antiporter NhaA</fullName>
    </recommendedName>
    <alternativeName>
        <fullName evidence="6">Sodium/proton antiporter NhaA</fullName>
    </alternativeName>
</protein>
<keyword evidence="5 6" id="KW-0472">Membrane</keyword>
<dbReference type="RefSeq" id="WP_345235900.1">
    <property type="nucleotide sequence ID" value="NZ_BAABGZ010000020.1"/>
</dbReference>
<dbReference type="InterPro" id="IPR004670">
    <property type="entry name" value="NhaA"/>
</dbReference>
<keyword evidence="6" id="KW-0406">Ion transport</keyword>
<name>A0ABP8ID32_9BACT</name>
<dbReference type="PANTHER" id="PTHR30341">
    <property type="entry name" value="SODIUM ION/PROTON ANTIPORTER NHAA-RELATED"/>
    <property type="match status" value="1"/>
</dbReference>
<keyword evidence="6" id="KW-0813">Transport</keyword>
<proteinExistence type="inferred from homology"/>
<comment type="caution">
    <text evidence="8">The sequence shown here is derived from an EMBL/GenBank/DDBJ whole genome shotgun (WGS) entry which is preliminary data.</text>
</comment>
<reference evidence="9" key="1">
    <citation type="journal article" date="2019" name="Int. J. Syst. Evol. Microbiol.">
        <title>The Global Catalogue of Microorganisms (GCM) 10K type strain sequencing project: providing services to taxonomists for standard genome sequencing and annotation.</title>
        <authorList>
            <consortium name="The Broad Institute Genomics Platform"/>
            <consortium name="The Broad Institute Genome Sequencing Center for Infectious Disease"/>
            <person name="Wu L."/>
            <person name="Ma J."/>
        </authorList>
    </citation>
    <scope>NUCLEOTIDE SEQUENCE [LARGE SCALE GENOMIC DNA]</scope>
    <source>
        <strain evidence="9">JCM 17923</strain>
    </source>
</reference>
<evidence type="ECO:0000256" key="5">
    <source>
        <dbReference type="ARBA" id="ARBA00023136"/>
    </source>
</evidence>
<feature type="transmembrane region" description="Helical" evidence="6">
    <location>
        <begin position="337"/>
        <end position="357"/>
    </location>
</feature>